<name>A0A518JN86_9BACT</name>
<protein>
    <submittedName>
        <fullName evidence="7">Planctomycete cytochrome C</fullName>
    </submittedName>
</protein>
<evidence type="ECO:0000256" key="2">
    <source>
        <dbReference type="ARBA" id="ARBA00022723"/>
    </source>
</evidence>
<dbReference type="RefSeq" id="WP_231753449.1">
    <property type="nucleotide sequence ID" value="NZ_CP036348.1"/>
</dbReference>
<evidence type="ECO:0000256" key="3">
    <source>
        <dbReference type="ARBA" id="ARBA00023004"/>
    </source>
</evidence>
<feature type="domain" description="F5/8 type C" evidence="5">
    <location>
        <begin position="492"/>
        <end position="599"/>
    </location>
</feature>
<dbReference type="PANTHER" id="PTHR35889:SF3">
    <property type="entry name" value="F-BOX DOMAIN-CONTAINING PROTEIN"/>
    <property type="match status" value="1"/>
</dbReference>
<evidence type="ECO:0000313" key="8">
    <source>
        <dbReference type="Proteomes" id="UP000315082"/>
    </source>
</evidence>
<dbReference type="GO" id="GO:0009055">
    <property type="term" value="F:electron transfer activity"/>
    <property type="evidence" value="ECO:0007669"/>
    <property type="project" value="InterPro"/>
</dbReference>
<evidence type="ECO:0000259" key="5">
    <source>
        <dbReference type="PROSITE" id="PS50022"/>
    </source>
</evidence>
<evidence type="ECO:0000256" key="1">
    <source>
        <dbReference type="ARBA" id="ARBA00022617"/>
    </source>
</evidence>
<dbReference type="Pfam" id="PF07635">
    <property type="entry name" value="PSCyt1"/>
    <property type="match status" value="1"/>
</dbReference>
<dbReference type="PROSITE" id="PS50022">
    <property type="entry name" value="FA58C_3"/>
    <property type="match status" value="1"/>
</dbReference>
<keyword evidence="3 4" id="KW-0408">Iron</keyword>
<dbReference type="InterPro" id="IPR000421">
    <property type="entry name" value="FA58C"/>
</dbReference>
<dbReference type="InterPro" id="IPR011429">
    <property type="entry name" value="Cyt_c_Planctomycete-type"/>
</dbReference>
<dbReference type="SUPFAM" id="SSF49785">
    <property type="entry name" value="Galactose-binding domain-like"/>
    <property type="match status" value="1"/>
</dbReference>
<dbReference type="GO" id="GO:0046872">
    <property type="term" value="F:metal ion binding"/>
    <property type="evidence" value="ECO:0007669"/>
    <property type="project" value="UniProtKB-KW"/>
</dbReference>
<proteinExistence type="predicted"/>
<dbReference type="Pfam" id="PF07587">
    <property type="entry name" value="PSD1"/>
    <property type="match status" value="1"/>
</dbReference>
<evidence type="ECO:0000313" key="7">
    <source>
        <dbReference type="EMBL" id="QDV67013.1"/>
    </source>
</evidence>
<dbReference type="AlphaFoldDB" id="A0A518JN86"/>
<sequence>MKVSLLRVPPLGEEPIDDEISRRTFSSPSMTMKGRATMPESELIPHDLFRDLALRTLKTAVVICGLLCPVAASGQTIDFQNDILPILQEHCIDCHGPDAAESDLRLDSLLTALRGGDSGEAAIVPGDSKGSDLIHRLTSDDAAHQMPPDGDRLPPAQIELFKAWIDDAELWQSAQAELAKETIDHWSFQPLQRPTVPSGSDSQAHAIDAFLDVKLSAAGLSQSPTAPRRRLVRRAYQVLHGLPPTPQQVDAFVGDTRDNAWELLVEELLASPRYGEAMATQWLDLVRFGETHGFETNRERPNAWYYRDWVIDAFNADQPYDDFIRQQIAGDALGADVATVFLVGGPYDLVKGADPLLRLTQRQDELADIVNTTGTAFLGLSLGCARCHNHKFDPVSQTDYYAMQAVFSGVNHAERALPLRDDAQKQLEEIDRQIADARQHLSPFVAKDVSRPAVDAKGNVENWEPIDARFVRFTIQATNQSQPCIDELEIFSGDQNVALASGGAIATSNGDFVHPLHKLEHINDGRFGNARSWIAAKAAGGWVQIELPKTHAIDRIQWARDSDGRYRDRLATEYRIEISTDGDAWTEVANGADRLPHGDSSETPYRYDFAHATEAEAEMGRQQLQRLEELNSLRESLLKTPTVYAGTFSQPAPTHRLNRGEIGSPREQVAPAAIRSLTDLSLANDTPEQQRRVAIANWIASADNPLTARVFVNRIWQFLFGTGIVDTPSDFGGNGTPPTHPELLDWLAAELLDSGWSTKHIHRLILTSKAWQQDSLPRDQGLAIDASSRLLWRFPPRRLSAEAIRDSILSVTGKLDLKQGGPGFSAFEVEPENVRHYFPKKDFGPADWRRMVYMTRVRQERDAVFGVFDCPDFNQVVPQRNRSTTPLQALNLLNSRFVLQQADFLAQRLENEVSDPAAKVALAYQLCFSRLPDAEESAAALAFVQQNDWQQFARAILNANEFVFVP</sequence>
<dbReference type="InterPro" id="IPR036909">
    <property type="entry name" value="Cyt_c-like_dom_sf"/>
</dbReference>
<dbReference type="EMBL" id="CP036348">
    <property type="protein sequence ID" value="QDV67013.1"/>
    <property type="molecule type" value="Genomic_DNA"/>
</dbReference>
<dbReference type="PANTHER" id="PTHR35889">
    <property type="entry name" value="CYCLOINULO-OLIGOSACCHARIDE FRUCTANOTRANSFERASE-RELATED"/>
    <property type="match status" value="1"/>
</dbReference>
<dbReference type="Proteomes" id="UP000315082">
    <property type="component" value="Chromosome"/>
</dbReference>
<evidence type="ECO:0000259" key="6">
    <source>
        <dbReference type="PROSITE" id="PS51007"/>
    </source>
</evidence>
<dbReference type="InterPro" id="IPR008979">
    <property type="entry name" value="Galactose-bd-like_sf"/>
</dbReference>
<dbReference type="PROSITE" id="PS51007">
    <property type="entry name" value="CYTC"/>
    <property type="match status" value="1"/>
</dbReference>
<evidence type="ECO:0000256" key="4">
    <source>
        <dbReference type="PROSITE-ProRule" id="PRU00433"/>
    </source>
</evidence>
<dbReference type="SUPFAM" id="SSF46626">
    <property type="entry name" value="Cytochrome c"/>
    <property type="match status" value="1"/>
</dbReference>
<reference evidence="7 8" key="1">
    <citation type="submission" date="2019-02" db="EMBL/GenBank/DDBJ databases">
        <title>Deep-cultivation of Planctomycetes and their phenomic and genomic characterization uncovers novel biology.</title>
        <authorList>
            <person name="Wiegand S."/>
            <person name="Jogler M."/>
            <person name="Boedeker C."/>
            <person name="Pinto D."/>
            <person name="Vollmers J."/>
            <person name="Rivas-Marin E."/>
            <person name="Kohn T."/>
            <person name="Peeters S.H."/>
            <person name="Heuer A."/>
            <person name="Rast P."/>
            <person name="Oberbeckmann S."/>
            <person name="Bunk B."/>
            <person name="Jeske O."/>
            <person name="Meyerdierks A."/>
            <person name="Storesund J.E."/>
            <person name="Kallscheuer N."/>
            <person name="Luecker S."/>
            <person name="Lage O.M."/>
            <person name="Pohl T."/>
            <person name="Merkel B.J."/>
            <person name="Hornburger P."/>
            <person name="Mueller R.-W."/>
            <person name="Bruemmer F."/>
            <person name="Labrenz M."/>
            <person name="Spormann A.M."/>
            <person name="Op den Camp H."/>
            <person name="Overmann J."/>
            <person name="Amann R."/>
            <person name="Jetten M.S.M."/>
            <person name="Mascher T."/>
            <person name="Medema M.H."/>
            <person name="Devos D.P."/>
            <person name="Kaster A.-K."/>
            <person name="Ovreas L."/>
            <person name="Rohde M."/>
            <person name="Galperin M.Y."/>
            <person name="Jogler C."/>
        </authorList>
    </citation>
    <scope>NUCLEOTIDE SEQUENCE [LARGE SCALE GENOMIC DNA]</scope>
    <source>
        <strain evidence="7 8">Poly24</strain>
    </source>
</reference>
<dbReference type="Pfam" id="PF07583">
    <property type="entry name" value="PSCyt2"/>
    <property type="match status" value="1"/>
</dbReference>
<dbReference type="InterPro" id="IPR009056">
    <property type="entry name" value="Cyt_c-like_dom"/>
</dbReference>
<keyword evidence="1 4" id="KW-0349">Heme</keyword>
<dbReference type="Gene3D" id="2.60.120.260">
    <property type="entry name" value="Galactose-binding domain-like"/>
    <property type="match status" value="1"/>
</dbReference>
<dbReference type="InterPro" id="IPR022655">
    <property type="entry name" value="DUF1553"/>
</dbReference>
<keyword evidence="8" id="KW-1185">Reference proteome</keyword>
<dbReference type="InterPro" id="IPR011444">
    <property type="entry name" value="DUF1549"/>
</dbReference>
<organism evidence="7 8">
    <name type="scientific">Rosistilla carotiformis</name>
    <dbReference type="NCBI Taxonomy" id="2528017"/>
    <lineage>
        <taxon>Bacteria</taxon>
        <taxon>Pseudomonadati</taxon>
        <taxon>Planctomycetota</taxon>
        <taxon>Planctomycetia</taxon>
        <taxon>Pirellulales</taxon>
        <taxon>Pirellulaceae</taxon>
        <taxon>Rosistilla</taxon>
    </lineage>
</organism>
<accession>A0A518JN86</accession>
<dbReference type="Pfam" id="PF00754">
    <property type="entry name" value="F5_F8_type_C"/>
    <property type="match status" value="1"/>
</dbReference>
<gene>
    <name evidence="7" type="ORF">Poly24_07040</name>
</gene>
<keyword evidence="2 4" id="KW-0479">Metal-binding</keyword>
<dbReference type="GO" id="GO:0020037">
    <property type="term" value="F:heme binding"/>
    <property type="evidence" value="ECO:0007669"/>
    <property type="project" value="InterPro"/>
</dbReference>
<dbReference type="KEGG" id="rcf:Poly24_07040"/>
<feature type="domain" description="Cytochrome c" evidence="6">
    <location>
        <begin position="69"/>
        <end position="169"/>
    </location>
</feature>